<dbReference type="InterPro" id="IPR032710">
    <property type="entry name" value="NTF2-like_dom_sf"/>
</dbReference>
<evidence type="ECO:0000256" key="1">
    <source>
        <dbReference type="SAM" id="MobiDB-lite"/>
    </source>
</evidence>
<accession>A0A139ABN5</accession>
<dbReference type="AlphaFoldDB" id="A0A139ABN5"/>
<organism evidence="2 3">
    <name type="scientific">Gonapodya prolifera (strain JEL478)</name>
    <name type="common">Monoblepharis prolifera</name>
    <dbReference type="NCBI Taxonomy" id="1344416"/>
    <lineage>
        <taxon>Eukaryota</taxon>
        <taxon>Fungi</taxon>
        <taxon>Fungi incertae sedis</taxon>
        <taxon>Chytridiomycota</taxon>
        <taxon>Chytridiomycota incertae sedis</taxon>
        <taxon>Monoblepharidomycetes</taxon>
        <taxon>Monoblepharidales</taxon>
        <taxon>Gonapodyaceae</taxon>
        <taxon>Gonapodya</taxon>
    </lineage>
</organism>
<dbReference type="Pfam" id="PF07366">
    <property type="entry name" value="SnoaL"/>
    <property type="match status" value="1"/>
</dbReference>
<dbReference type="Proteomes" id="UP000070544">
    <property type="component" value="Unassembled WGS sequence"/>
</dbReference>
<dbReference type="PANTHER" id="PTHR38436:SF3">
    <property type="entry name" value="CARBOXYMETHYLENEBUTENOLIDASE-RELATED"/>
    <property type="match status" value="1"/>
</dbReference>
<dbReference type="EMBL" id="KQ965772">
    <property type="protein sequence ID" value="KXS14014.1"/>
    <property type="molecule type" value="Genomic_DNA"/>
</dbReference>
<dbReference type="OrthoDB" id="5440at2759"/>
<dbReference type="Gene3D" id="3.10.450.50">
    <property type="match status" value="1"/>
</dbReference>
<feature type="region of interest" description="Disordered" evidence="1">
    <location>
        <begin position="179"/>
        <end position="198"/>
    </location>
</feature>
<reference evidence="2 3" key="1">
    <citation type="journal article" date="2015" name="Genome Biol. Evol.">
        <title>Phylogenomic analyses indicate that early fungi evolved digesting cell walls of algal ancestors of land plants.</title>
        <authorList>
            <person name="Chang Y."/>
            <person name="Wang S."/>
            <person name="Sekimoto S."/>
            <person name="Aerts A.L."/>
            <person name="Choi C."/>
            <person name="Clum A."/>
            <person name="LaButti K.M."/>
            <person name="Lindquist E.A."/>
            <person name="Yee Ngan C."/>
            <person name="Ohm R.A."/>
            <person name="Salamov A.A."/>
            <person name="Grigoriev I.V."/>
            <person name="Spatafora J.W."/>
            <person name="Berbee M.L."/>
        </authorList>
    </citation>
    <scope>NUCLEOTIDE SEQUENCE [LARGE SCALE GENOMIC DNA]</scope>
    <source>
        <strain evidence="2 3">JEL478</strain>
    </source>
</reference>
<sequence length="198" mass="21812">MPPDTASTDTQTTITLSHAELVALWDKHTECEFHPEKRSVDDTMATMTDDCYVNHVPTMAGGYGQKLLSQFYGTDFIPVTPPDWEMKPLSRIVSVSEQSIVDEMVITFTHTQPIPWLLPGIPATNKKISIALMAVVRFKNGKIHHEHIYWDQGTVLKQAGLIGDTVTVNGKQYPAPVKGAEAAQTVERDSARLHGGSA</sequence>
<dbReference type="GO" id="GO:0030638">
    <property type="term" value="P:polyketide metabolic process"/>
    <property type="evidence" value="ECO:0007669"/>
    <property type="project" value="InterPro"/>
</dbReference>
<keyword evidence="3" id="KW-1185">Reference proteome</keyword>
<gene>
    <name evidence="2" type="ORF">M427DRAFT_58010</name>
</gene>
<dbReference type="InterPro" id="IPR009959">
    <property type="entry name" value="Cyclase_SnoaL-like"/>
</dbReference>
<evidence type="ECO:0008006" key="4">
    <source>
        <dbReference type="Google" id="ProtNLM"/>
    </source>
</evidence>
<dbReference type="PANTHER" id="PTHR38436">
    <property type="entry name" value="POLYKETIDE CYCLASE SNOAL-LIKE DOMAIN"/>
    <property type="match status" value="1"/>
</dbReference>
<evidence type="ECO:0000313" key="3">
    <source>
        <dbReference type="Proteomes" id="UP000070544"/>
    </source>
</evidence>
<proteinExistence type="predicted"/>
<dbReference type="STRING" id="1344416.A0A139ABN5"/>
<dbReference type="SUPFAM" id="SSF54427">
    <property type="entry name" value="NTF2-like"/>
    <property type="match status" value="1"/>
</dbReference>
<protein>
    <recommendedName>
        <fullName evidence="4">NTF2-like protein</fullName>
    </recommendedName>
</protein>
<name>A0A139ABN5_GONPJ</name>
<evidence type="ECO:0000313" key="2">
    <source>
        <dbReference type="EMBL" id="KXS14014.1"/>
    </source>
</evidence>